<name>A0A1A2Z2F5_9MYCO</name>
<dbReference type="SUPFAM" id="SSF53756">
    <property type="entry name" value="UDP-Glycosyltransferase/glycogen phosphorylase"/>
    <property type="match status" value="1"/>
</dbReference>
<dbReference type="OrthoDB" id="477186at2"/>
<dbReference type="EMBL" id="LZKJ01000144">
    <property type="protein sequence ID" value="OBI43838.1"/>
    <property type="molecule type" value="Genomic_DNA"/>
</dbReference>
<dbReference type="RefSeq" id="WP_065015460.1">
    <property type="nucleotide sequence ID" value="NZ_LZKJ01000144.1"/>
</dbReference>
<dbReference type="AlphaFoldDB" id="A0A1A2Z2F5"/>
<dbReference type="Proteomes" id="UP000093592">
    <property type="component" value="Unassembled WGS sequence"/>
</dbReference>
<organism evidence="4 5">
    <name type="scientific">Mycobacterium kyorinense</name>
    <dbReference type="NCBI Taxonomy" id="487514"/>
    <lineage>
        <taxon>Bacteria</taxon>
        <taxon>Bacillati</taxon>
        <taxon>Actinomycetota</taxon>
        <taxon>Actinomycetes</taxon>
        <taxon>Mycobacteriales</taxon>
        <taxon>Mycobacteriaceae</taxon>
        <taxon>Mycobacterium</taxon>
    </lineage>
</organism>
<protein>
    <submittedName>
        <fullName evidence="4">Glycosyl transferase</fullName>
    </submittedName>
</protein>
<evidence type="ECO:0000256" key="1">
    <source>
        <dbReference type="ARBA" id="ARBA00022676"/>
    </source>
</evidence>
<sequence>MADRLRVLVVGPAPAGALSRGGMATVAAMMAAHPDDRFAVTVVPTYVDGPLHRRLATGVRGMLCATWVLLCRRADVLHVHLAHGGSVVRKALPLAAARLAGVPAVVHGHSYDFGGWFDRLPHVAKHVVRRLLVADQWLVLGKRHIEEYAYRLQLSDRRIDVLPNAVQIPDVAVNQSGDESVHAVAVGRLGERKGSYDVIAAIGVLDEAVRARLRVTLAGDGDVEQVRAAVAAADLTGRIDVPGWMDSAARDELLGSAHIFLLPSRDEGLPMALLEAMAYGLVPVTTTVGSIGEVVTDGLTGVVVRPGCPAEIADVLTALVDDDTLRARLGVAARGRARHFGLDGWYERLGQLWMQLAGDRPVLR</sequence>
<dbReference type="PANTHER" id="PTHR12526">
    <property type="entry name" value="GLYCOSYLTRANSFERASE"/>
    <property type="match status" value="1"/>
</dbReference>
<dbReference type="CDD" id="cd03801">
    <property type="entry name" value="GT4_PimA-like"/>
    <property type="match status" value="1"/>
</dbReference>
<comment type="caution">
    <text evidence="4">The sequence shown here is derived from an EMBL/GenBank/DDBJ whole genome shotgun (WGS) entry which is preliminary data.</text>
</comment>
<keyword evidence="2 4" id="KW-0808">Transferase</keyword>
<proteinExistence type="predicted"/>
<feature type="domain" description="Glycosyl transferase family 1" evidence="3">
    <location>
        <begin position="178"/>
        <end position="334"/>
    </location>
</feature>
<evidence type="ECO:0000313" key="4">
    <source>
        <dbReference type="EMBL" id="OBI43838.1"/>
    </source>
</evidence>
<dbReference type="PANTHER" id="PTHR12526:SF510">
    <property type="entry name" value="D-INOSITOL 3-PHOSPHATE GLYCOSYLTRANSFERASE"/>
    <property type="match status" value="1"/>
</dbReference>
<dbReference type="GO" id="GO:0016757">
    <property type="term" value="F:glycosyltransferase activity"/>
    <property type="evidence" value="ECO:0007669"/>
    <property type="project" value="UniProtKB-KW"/>
</dbReference>
<evidence type="ECO:0000313" key="5">
    <source>
        <dbReference type="Proteomes" id="UP000093592"/>
    </source>
</evidence>
<dbReference type="Gene3D" id="3.40.50.2000">
    <property type="entry name" value="Glycogen Phosphorylase B"/>
    <property type="match status" value="2"/>
</dbReference>
<reference evidence="5" key="1">
    <citation type="submission" date="2016-06" db="EMBL/GenBank/DDBJ databases">
        <authorList>
            <person name="Sutton G."/>
            <person name="Brinkac L."/>
            <person name="Sanka R."/>
            <person name="Adams M."/>
            <person name="Lau E."/>
            <person name="Sam S."/>
            <person name="Sreng N."/>
            <person name="Him V."/>
            <person name="Kerleguer A."/>
            <person name="Cheng S."/>
        </authorList>
    </citation>
    <scope>NUCLEOTIDE SEQUENCE [LARGE SCALE GENOMIC DNA]</scope>
    <source>
        <strain evidence="5">E861</strain>
    </source>
</reference>
<gene>
    <name evidence="4" type="ORF">A5707_04295</name>
</gene>
<keyword evidence="1" id="KW-0328">Glycosyltransferase</keyword>
<dbReference type="InterPro" id="IPR001296">
    <property type="entry name" value="Glyco_trans_1"/>
</dbReference>
<accession>A0A1A2Z2F5</accession>
<evidence type="ECO:0000259" key="3">
    <source>
        <dbReference type="Pfam" id="PF00534"/>
    </source>
</evidence>
<evidence type="ECO:0000256" key="2">
    <source>
        <dbReference type="ARBA" id="ARBA00022679"/>
    </source>
</evidence>
<dbReference type="Pfam" id="PF00534">
    <property type="entry name" value="Glycos_transf_1"/>
    <property type="match status" value="1"/>
</dbReference>